<reference evidence="7" key="1">
    <citation type="submission" date="2021-01" db="EMBL/GenBank/DDBJ databases">
        <authorList>
            <person name="Corre E."/>
            <person name="Pelletier E."/>
            <person name="Niang G."/>
            <person name="Scheremetjew M."/>
            <person name="Finn R."/>
            <person name="Kale V."/>
            <person name="Holt S."/>
            <person name="Cochrane G."/>
            <person name="Meng A."/>
            <person name="Brown T."/>
            <person name="Cohen L."/>
        </authorList>
    </citation>
    <scope>NUCLEOTIDE SEQUENCE</scope>
    <source>
        <strain evidence="7">NY070348D</strain>
    </source>
</reference>
<dbReference type="InterPro" id="IPR050166">
    <property type="entry name" value="ABC_transporter_ATP-bind"/>
</dbReference>
<keyword evidence="1" id="KW-0813">Transport</keyword>
<name>A0A7S2W4H9_9STRA</name>
<evidence type="ECO:0000259" key="6">
    <source>
        <dbReference type="PROSITE" id="PS50893"/>
    </source>
</evidence>
<evidence type="ECO:0000313" key="7">
    <source>
        <dbReference type="EMBL" id="CAD9667002.1"/>
    </source>
</evidence>
<feature type="domain" description="ABC transporter" evidence="6">
    <location>
        <begin position="53"/>
        <end position="298"/>
    </location>
</feature>
<dbReference type="Pfam" id="PF00005">
    <property type="entry name" value="ABC_tran"/>
    <property type="match status" value="1"/>
</dbReference>
<dbReference type="PROSITE" id="PS00211">
    <property type="entry name" value="ABC_TRANSPORTER_1"/>
    <property type="match status" value="1"/>
</dbReference>
<evidence type="ECO:0000256" key="3">
    <source>
        <dbReference type="ARBA" id="ARBA00022840"/>
    </source>
</evidence>
<evidence type="ECO:0000256" key="4">
    <source>
        <dbReference type="SAM" id="MobiDB-lite"/>
    </source>
</evidence>
<dbReference type="GO" id="GO:0016887">
    <property type="term" value="F:ATP hydrolysis activity"/>
    <property type="evidence" value="ECO:0007669"/>
    <property type="project" value="InterPro"/>
</dbReference>
<dbReference type="EMBL" id="HBHK01003242">
    <property type="protein sequence ID" value="CAD9667002.1"/>
    <property type="molecule type" value="Transcribed_RNA"/>
</dbReference>
<dbReference type="Gene3D" id="3.40.50.300">
    <property type="entry name" value="P-loop containing nucleotide triphosphate hydrolases"/>
    <property type="match status" value="1"/>
</dbReference>
<feature type="transmembrane region" description="Helical" evidence="5">
    <location>
        <begin position="439"/>
        <end position="466"/>
    </location>
</feature>
<dbReference type="SUPFAM" id="SSF52540">
    <property type="entry name" value="P-loop containing nucleoside triphosphate hydrolases"/>
    <property type="match status" value="1"/>
</dbReference>
<dbReference type="AlphaFoldDB" id="A0A7S2W4H9"/>
<feature type="region of interest" description="Disordered" evidence="4">
    <location>
        <begin position="1"/>
        <end position="42"/>
    </location>
</feature>
<dbReference type="Pfam" id="PF02405">
    <property type="entry name" value="MlaE"/>
    <property type="match status" value="1"/>
</dbReference>
<dbReference type="PROSITE" id="PS50893">
    <property type="entry name" value="ABC_TRANSPORTER_2"/>
    <property type="match status" value="1"/>
</dbReference>
<feature type="transmembrane region" description="Helical" evidence="5">
    <location>
        <begin position="546"/>
        <end position="568"/>
    </location>
</feature>
<evidence type="ECO:0000256" key="1">
    <source>
        <dbReference type="ARBA" id="ARBA00022448"/>
    </source>
</evidence>
<keyword evidence="5" id="KW-0812">Transmembrane</keyword>
<dbReference type="GO" id="GO:0005524">
    <property type="term" value="F:ATP binding"/>
    <property type="evidence" value="ECO:0007669"/>
    <property type="project" value="UniProtKB-KW"/>
</dbReference>
<protein>
    <recommendedName>
        <fullName evidence="6">ABC transporter domain-containing protein</fullName>
    </recommendedName>
</protein>
<accession>A0A7S2W4H9</accession>
<dbReference type="InterPro" id="IPR030802">
    <property type="entry name" value="Permease_MalE"/>
</dbReference>
<keyword evidence="5" id="KW-1133">Transmembrane helix</keyword>
<dbReference type="PANTHER" id="PTHR42788:SF13">
    <property type="entry name" value="ALIPHATIC SULFONATES IMPORT ATP-BINDING PROTEIN SSUB"/>
    <property type="match status" value="1"/>
</dbReference>
<evidence type="ECO:0000256" key="2">
    <source>
        <dbReference type="ARBA" id="ARBA00022741"/>
    </source>
</evidence>
<feature type="transmembrane region" description="Helical" evidence="5">
    <location>
        <begin position="312"/>
        <end position="339"/>
    </location>
</feature>
<dbReference type="PANTHER" id="PTHR42788">
    <property type="entry name" value="TAURINE IMPORT ATP-BINDING PROTEIN-RELATED"/>
    <property type="match status" value="1"/>
</dbReference>
<keyword evidence="3" id="KW-0067">ATP-binding</keyword>
<dbReference type="GO" id="GO:0043190">
    <property type="term" value="C:ATP-binding cassette (ABC) transporter complex"/>
    <property type="evidence" value="ECO:0007669"/>
    <property type="project" value="InterPro"/>
</dbReference>
<feature type="transmembrane region" description="Helical" evidence="5">
    <location>
        <begin position="515"/>
        <end position="534"/>
    </location>
</feature>
<keyword evidence="2" id="KW-0547">Nucleotide-binding</keyword>
<gene>
    <name evidence="7" type="ORF">QSP1433_LOCUS1924</name>
</gene>
<proteinExistence type="predicted"/>
<dbReference type="InterPro" id="IPR003593">
    <property type="entry name" value="AAA+_ATPase"/>
</dbReference>
<keyword evidence="5" id="KW-0472">Membrane</keyword>
<evidence type="ECO:0000256" key="5">
    <source>
        <dbReference type="SAM" id="Phobius"/>
    </source>
</evidence>
<organism evidence="7">
    <name type="scientific">Mucochytrium quahogii</name>
    <dbReference type="NCBI Taxonomy" id="96639"/>
    <lineage>
        <taxon>Eukaryota</taxon>
        <taxon>Sar</taxon>
        <taxon>Stramenopiles</taxon>
        <taxon>Bigyra</taxon>
        <taxon>Labyrinthulomycetes</taxon>
        <taxon>Thraustochytrida</taxon>
        <taxon>Thraustochytriidae</taxon>
        <taxon>Mucochytrium</taxon>
    </lineage>
</organism>
<dbReference type="SMART" id="SM00382">
    <property type="entry name" value="AAA"/>
    <property type="match status" value="1"/>
</dbReference>
<dbReference type="InterPro" id="IPR017871">
    <property type="entry name" value="ABC_transporter-like_CS"/>
</dbReference>
<dbReference type="InterPro" id="IPR003439">
    <property type="entry name" value="ABC_transporter-like_ATP-bd"/>
</dbReference>
<feature type="transmembrane region" description="Helical" evidence="5">
    <location>
        <begin position="396"/>
        <end position="418"/>
    </location>
</feature>
<dbReference type="InterPro" id="IPR027417">
    <property type="entry name" value="P-loop_NTPase"/>
</dbReference>
<sequence length="600" mass="65021">MGVGGATKVSRRTNSKMEMGPVGNDDIKFRGSINRGTSGETRIEDDSVPSVVVTVVDAQACPFRNGAVGSGRTITFNLKKGNTVWVTGPSGTGKTSLLKALFAASESSADGFVNRCDKLGFETQLFGYHPENGKVRMLYQEAALIDSLTVEENLMLALSLGSDTPKSERLSILKGHLARTGLEHTSRLLSKYPSHLSLGMRRRVALSVMLCQSPSVLLLDEVFASLDDHSARTTALKIRELQESTGLCVVLVSHLPEFAKLLKPGEELNIVPNEEYHTSETNASLVEQFVTRLRLHGGLHIFQRAWADFVRLMIFSMPLCFFAGGLVGAGFMGLLGSILKYVHADTLLKAMPDSVKSNGMFNLIKGKIAKVGEDVIESGKPKVIGAGMSYVFSIEIGPLIVGMLMAGILGSALGGRVATLQATEQDTLLSTLGYGKKTWLWTLVPSLIAAMFGAPLLFFACFRGLIHAGILSLDPANAGSHEVLWTNAMQAFWDHNLNGGYRWDRGVFSYPPVIALYRTIGFMVAVVIMSELVTRLVVPSRSARQVSFAIASSVMASFIAVLFMEFLFSRLLILSLNMPDPENLKFDFNMPDLAGLGLGL</sequence>